<name>F2TKM4_AJEDA</name>
<reference evidence="2" key="1">
    <citation type="submission" date="2010-03" db="EMBL/GenBank/DDBJ databases">
        <title>Annotation of Blastomyces dermatitidis strain ATCC 18188.</title>
        <authorList>
            <consortium name="The Broad Institute Genome Sequencing Platform"/>
            <consortium name="Broad Institute Genome Sequencing Center for Infectious Disease."/>
            <person name="Cuomo C."/>
            <person name="Klein B."/>
            <person name="Sullivan T."/>
            <person name="Heitman J."/>
            <person name="Young S."/>
            <person name="Zeng Q."/>
            <person name="Gargeya S."/>
            <person name="Alvarado L."/>
            <person name="Berlin A.M."/>
            <person name="Chapman S.B."/>
            <person name="Chen Z."/>
            <person name="Freedman E."/>
            <person name="Gellesch M."/>
            <person name="Goldberg J."/>
            <person name="Griggs A."/>
            <person name="Gujja S."/>
            <person name="Heilman E."/>
            <person name="Heiman D."/>
            <person name="Howarth C."/>
            <person name="Mehta T."/>
            <person name="Neiman D."/>
            <person name="Pearson M."/>
            <person name="Roberts A."/>
            <person name="Saif S."/>
            <person name="Shea T."/>
            <person name="Shenoy N."/>
            <person name="Sisk P."/>
            <person name="Stolte C."/>
            <person name="Sykes S."/>
            <person name="White J."/>
            <person name="Yandava C."/>
            <person name="Haas B."/>
            <person name="Nusbaum C."/>
            <person name="Birren B."/>
        </authorList>
    </citation>
    <scope>NUCLEOTIDE SEQUENCE [LARGE SCALE GENOMIC DNA]</scope>
    <source>
        <strain evidence="2">ATCC 18188</strain>
    </source>
</reference>
<sequence>MNLLRPTKKRPTPCFSLNCIYKNLSLQGLRRFKSQQLEPRLETNHENTKMAEKTTMKMKWDHATEAKLFRQIIKKAKLGKKDHEELAKVMGCTPRAIREHIIWMQKAAPKEESDDAGSPSPVKRAKTTSEKRTPASEKVGSKKRKNTSDDDENDLLDNSPLKKVKAEGLD</sequence>
<feature type="region of interest" description="Disordered" evidence="1">
    <location>
        <begin position="106"/>
        <end position="170"/>
    </location>
</feature>
<dbReference type="EMBL" id="GG749456">
    <property type="protein sequence ID" value="EGE83787.2"/>
    <property type="molecule type" value="Genomic_DNA"/>
</dbReference>
<evidence type="ECO:0000313" key="2">
    <source>
        <dbReference type="EMBL" id="EGE83787.2"/>
    </source>
</evidence>
<dbReference type="OrthoDB" id="5418867at2759"/>
<dbReference type="HOGENOM" id="CLU_1937543_0_0_1"/>
<dbReference type="AlphaFoldDB" id="F2TKM4"/>
<evidence type="ECO:0000256" key="1">
    <source>
        <dbReference type="SAM" id="MobiDB-lite"/>
    </source>
</evidence>
<protein>
    <submittedName>
        <fullName evidence="2">Uncharacterized protein</fullName>
    </submittedName>
</protein>
<accession>F2TKM4</accession>
<organism evidence="2">
    <name type="scientific">Ajellomyces dermatitidis (strain ATCC 18188 / CBS 674.68)</name>
    <name type="common">Blastomyces dermatitidis</name>
    <dbReference type="NCBI Taxonomy" id="653446"/>
    <lineage>
        <taxon>Eukaryota</taxon>
        <taxon>Fungi</taxon>
        <taxon>Dikarya</taxon>
        <taxon>Ascomycota</taxon>
        <taxon>Pezizomycotina</taxon>
        <taxon>Eurotiomycetes</taxon>
        <taxon>Eurotiomycetidae</taxon>
        <taxon>Onygenales</taxon>
        <taxon>Ajellomycetaceae</taxon>
        <taxon>Blastomyces</taxon>
    </lineage>
</organism>
<proteinExistence type="predicted"/>
<dbReference type="Proteomes" id="UP000007802">
    <property type="component" value="Unassembled WGS sequence"/>
</dbReference>
<gene>
    <name evidence="2" type="ORF">BDDG_06732</name>
</gene>